<keyword evidence="2" id="KW-1185">Reference proteome</keyword>
<protein>
    <submittedName>
        <fullName evidence="1">Uncharacterized protein</fullName>
    </submittedName>
</protein>
<reference evidence="1" key="1">
    <citation type="journal article" date="2023" name="GigaByte">
        <title>Genome assembly of the bearded iris, Iris pallida Lam.</title>
        <authorList>
            <person name="Bruccoleri R.E."/>
            <person name="Oakeley E.J."/>
            <person name="Faust A.M.E."/>
            <person name="Altorfer M."/>
            <person name="Dessus-Babus S."/>
            <person name="Burckhardt D."/>
            <person name="Oertli M."/>
            <person name="Naumann U."/>
            <person name="Petersen F."/>
            <person name="Wong J."/>
        </authorList>
    </citation>
    <scope>NUCLEOTIDE SEQUENCE</scope>
    <source>
        <strain evidence="1">GSM-AAB239-AS_SAM_17_03QT</strain>
    </source>
</reference>
<evidence type="ECO:0000313" key="1">
    <source>
        <dbReference type="EMBL" id="KAJ6803477.1"/>
    </source>
</evidence>
<evidence type="ECO:0000313" key="2">
    <source>
        <dbReference type="Proteomes" id="UP001140949"/>
    </source>
</evidence>
<gene>
    <name evidence="1" type="ORF">M6B38_188315</name>
</gene>
<accession>A0AAX6EH59</accession>
<sequence length="52" mass="6095">MRLVASLPRFFDNHNRPSLPSSGYPRRIDFLDYVTVQRHWVATASGSIIRHR</sequence>
<comment type="caution">
    <text evidence="1">The sequence shown here is derived from an EMBL/GenBank/DDBJ whole genome shotgun (WGS) entry which is preliminary data.</text>
</comment>
<proteinExistence type="predicted"/>
<organism evidence="1 2">
    <name type="scientific">Iris pallida</name>
    <name type="common">Sweet iris</name>
    <dbReference type="NCBI Taxonomy" id="29817"/>
    <lineage>
        <taxon>Eukaryota</taxon>
        <taxon>Viridiplantae</taxon>
        <taxon>Streptophyta</taxon>
        <taxon>Embryophyta</taxon>
        <taxon>Tracheophyta</taxon>
        <taxon>Spermatophyta</taxon>
        <taxon>Magnoliopsida</taxon>
        <taxon>Liliopsida</taxon>
        <taxon>Asparagales</taxon>
        <taxon>Iridaceae</taxon>
        <taxon>Iridoideae</taxon>
        <taxon>Irideae</taxon>
        <taxon>Iris</taxon>
    </lineage>
</organism>
<dbReference type="EMBL" id="JANAVB010036420">
    <property type="protein sequence ID" value="KAJ6803477.1"/>
    <property type="molecule type" value="Genomic_DNA"/>
</dbReference>
<dbReference type="AlphaFoldDB" id="A0AAX6EH59"/>
<reference evidence="1" key="2">
    <citation type="submission" date="2023-04" db="EMBL/GenBank/DDBJ databases">
        <authorList>
            <person name="Bruccoleri R.E."/>
            <person name="Oakeley E.J."/>
            <person name="Faust A.-M."/>
            <person name="Dessus-Babus S."/>
            <person name="Altorfer M."/>
            <person name="Burckhardt D."/>
            <person name="Oertli M."/>
            <person name="Naumann U."/>
            <person name="Petersen F."/>
            <person name="Wong J."/>
        </authorList>
    </citation>
    <scope>NUCLEOTIDE SEQUENCE</scope>
    <source>
        <strain evidence="1">GSM-AAB239-AS_SAM_17_03QT</strain>
        <tissue evidence="1">Leaf</tissue>
    </source>
</reference>
<dbReference type="Proteomes" id="UP001140949">
    <property type="component" value="Unassembled WGS sequence"/>
</dbReference>
<name>A0AAX6EH59_IRIPA</name>